<keyword evidence="15" id="KW-1133">Transmembrane helix</keyword>
<dbReference type="GO" id="GO:0042973">
    <property type="term" value="F:glucan endo-1,3-beta-D-glucosidase activity"/>
    <property type="evidence" value="ECO:0007669"/>
    <property type="project" value="UniProtKB-EC"/>
</dbReference>
<dbReference type="PANTHER" id="PTHR16631:SF17">
    <property type="entry name" value="GLUCAN ENDO-1,3-BETA-GLUCOSIDASE BTGC"/>
    <property type="match status" value="1"/>
</dbReference>
<comment type="caution">
    <text evidence="16">The sequence shown here is derived from an EMBL/GenBank/DDBJ whole genome shotgun (WGS) entry which is preliminary data.</text>
</comment>
<accession>A0A397F7R9</accession>
<proteinExistence type="predicted"/>
<feature type="region of interest" description="Disordered" evidence="14">
    <location>
        <begin position="419"/>
        <end position="471"/>
    </location>
</feature>
<evidence type="ECO:0000256" key="13">
    <source>
        <dbReference type="ARBA" id="ARBA00043078"/>
    </source>
</evidence>
<name>A0A397F7R9_APHAT</name>
<protein>
    <recommendedName>
        <fullName evidence="3">glucan endo-1,3-beta-D-glucosidase</fullName>
        <ecNumber evidence="3">3.2.1.39</ecNumber>
    </recommendedName>
    <alternativeName>
        <fullName evidence="13">Endo-1,3-beta-glucanase btgC</fullName>
    </alternativeName>
    <alternativeName>
        <fullName evidence="12">Laminarinase btgC</fullName>
    </alternativeName>
</protein>
<keyword evidence="5" id="KW-0378">Hydrolase</keyword>
<evidence type="ECO:0000256" key="2">
    <source>
        <dbReference type="ARBA" id="ARBA00004236"/>
    </source>
</evidence>
<dbReference type="SUPFAM" id="SSF51445">
    <property type="entry name" value="(Trans)glycosidases"/>
    <property type="match status" value="1"/>
</dbReference>
<organism evidence="16 18">
    <name type="scientific">Aphanomyces astaci</name>
    <name type="common">Crayfish plague agent</name>
    <dbReference type="NCBI Taxonomy" id="112090"/>
    <lineage>
        <taxon>Eukaryota</taxon>
        <taxon>Sar</taxon>
        <taxon>Stramenopiles</taxon>
        <taxon>Oomycota</taxon>
        <taxon>Saprolegniomycetes</taxon>
        <taxon>Saprolegniales</taxon>
        <taxon>Verrucalvaceae</taxon>
        <taxon>Aphanomyces</taxon>
    </lineage>
</organism>
<keyword evidence="6 15" id="KW-0472">Membrane</keyword>
<reference evidence="17 19" key="1">
    <citation type="journal article" date="2018" name="J. Invertebr. Pathol.">
        <title>New genotyping method for the causative agent of crayfish plague (Aphanomyces astaci) based on whole genome data.</title>
        <authorList>
            <person name="Minardi D."/>
            <person name="Studholme D.J."/>
            <person name="van der Giezen M."/>
            <person name="Pretto T."/>
            <person name="Oidtmann B."/>
        </authorList>
    </citation>
    <scope>NUCLEOTIDE SEQUENCE [LARGE SCALE GENOMIC DNA]</scope>
    <source>
        <strain evidence="17 19">KB13</strain>
    </source>
</reference>
<evidence type="ECO:0000256" key="3">
    <source>
        <dbReference type="ARBA" id="ARBA00012780"/>
    </source>
</evidence>
<feature type="compositionally biased region" description="Low complexity" evidence="14">
    <location>
        <begin position="333"/>
        <end position="344"/>
    </location>
</feature>
<dbReference type="VEuPathDB" id="FungiDB:H257_09450"/>
<evidence type="ECO:0000256" key="14">
    <source>
        <dbReference type="SAM" id="MobiDB-lite"/>
    </source>
</evidence>
<evidence type="ECO:0000256" key="5">
    <source>
        <dbReference type="ARBA" id="ARBA00022801"/>
    </source>
</evidence>
<evidence type="ECO:0000256" key="12">
    <source>
        <dbReference type="ARBA" id="ARBA00042373"/>
    </source>
</evidence>
<keyword evidence="15" id="KW-0812">Transmembrane</keyword>
<feature type="transmembrane region" description="Helical" evidence="15">
    <location>
        <begin position="474"/>
        <end position="496"/>
    </location>
</feature>
<comment type="function">
    <text evidence="11">Glucanases play a role in cell expansion during growth, in cell-cell fusion during mating, and in spore release during sporulation. This enzyme may be involved in beta-glucan degradation. Active on laminarin and lichenan.</text>
</comment>
<dbReference type="Proteomes" id="UP000275652">
    <property type="component" value="Unassembled WGS sequence"/>
</dbReference>
<feature type="compositionally biased region" description="Pro residues" evidence="14">
    <location>
        <begin position="318"/>
        <end position="332"/>
    </location>
</feature>
<dbReference type="Gene3D" id="3.20.20.80">
    <property type="entry name" value="Glycosidases"/>
    <property type="match status" value="1"/>
</dbReference>
<evidence type="ECO:0000256" key="4">
    <source>
        <dbReference type="ARBA" id="ARBA00022475"/>
    </source>
</evidence>
<evidence type="ECO:0000256" key="9">
    <source>
        <dbReference type="ARBA" id="ARBA00023316"/>
    </source>
</evidence>
<dbReference type="EMBL" id="QUTI01026276">
    <property type="protein sequence ID" value="RLO05755.1"/>
    <property type="molecule type" value="Genomic_DNA"/>
</dbReference>
<evidence type="ECO:0000256" key="1">
    <source>
        <dbReference type="ARBA" id="ARBA00000382"/>
    </source>
</evidence>
<gene>
    <name evidence="17" type="ORF">DYB28_004926</name>
    <name evidence="16" type="ORF">DYB31_011603</name>
</gene>
<evidence type="ECO:0000256" key="15">
    <source>
        <dbReference type="SAM" id="Phobius"/>
    </source>
</evidence>
<dbReference type="EMBL" id="QUTE01010458">
    <property type="protein sequence ID" value="RHZ13671.1"/>
    <property type="molecule type" value="Genomic_DNA"/>
</dbReference>
<dbReference type="InterPro" id="IPR017853">
    <property type="entry name" value="GH"/>
</dbReference>
<feature type="compositionally biased region" description="Pro residues" evidence="14">
    <location>
        <begin position="345"/>
        <end position="361"/>
    </location>
</feature>
<comment type="subcellular location">
    <subcellularLocation>
        <location evidence="2">Cell membrane</location>
    </subcellularLocation>
</comment>
<feature type="region of interest" description="Disordered" evidence="14">
    <location>
        <begin position="314"/>
        <end position="382"/>
    </location>
</feature>
<dbReference type="EC" id="3.2.1.39" evidence="3"/>
<sequence length="537" mass="55921">MQAFAAPTTPSGPVVSKWTFSPLKKKIASGVAAVAVLGTTAAVIGSQSNGPLDSHVASTGAGACSGVAYDSYQAGSADQHFAVIKSKFSNVRTYQTLVEGTSRGSVNLIDAGAKAGLGMACGLWNRMGDEFFKRDLEALVDGIKRNPGTCQQVYVGNEDLVSGFSKATLISRIWATKSALKAAGLNVPVGTVETDATMKSSSNEDLAAACDVIGINVYPYSTDANIGQLTTRFNEVASKYPGRVHLTETGWPSEGNYKATFDKAKKYFFDYQEWKKTNGGECPYYFQFHDVSVKHGDECHFGLSADGATWKFDVAPAPATPPPTTAAPPTPAPTTAAPTTDAPTTAPPTTAPPTTVPPTTAPPTTAVVTSTPPPPEPTTTIDVYNSTNAITVEHLPEFNTTINSTTSIIYSVDADATGELPTDESESLSSLPSNVNGAVASPAAGAKAPASGNTDKDTLVSTSSGDTSDNTGSIVGGILGGAVGVAAVAAVIMFAIRNRRNMSEEKERDFDQGDFFVDSNRGSQLTNWQREGSVAVL</sequence>
<evidence type="ECO:0000256" key="6">
    <source>
        <dbReference type="ARBA" id="ARBA00023136"/>
    </source>
</evidence>
<keyword evidence="10" id="KW-0624">Polysaccharide degradation</keyword>
<dbReference type="PANTHER" id="PTHR16631">
    <property type="entry name" value="GLUCAN 1,3-BETA-GLUCOSIDASE"/>
    <property type="match status" value="1"/>
</dbReference>
<evidence type="ECO:0000256" key="10">
    <source>
        <dbReference type="ARBA" id="ARBA00023326"/>
    </source>
</evidence>
<dbReference type="GO" id="GO:0071555">
    <property type="term" value="P:cell wall organization"/>
    <property type="evidence" value="ECO:0007669"/>
    <property type="project" value="UniProtKB-KW"/>
</dbReference>
<reference evidence="16 18" key="2">
    <citation type="submission" date="2018-08" db="EMBL/GenBank/DDBJ databases">
        <title>Aphanomyces genome sequencing and annotation.</title>
        <authorList>
            <person name="Minardi D."/>
            <person name="Oidtmann B."/>
            <person name="Van Der Giezen M."/>
            <person name="Studholme D.J."/>
        </authorList>
    </citation>
    <scope>NUCLEOTIDE SEQUENCE [LARGE SCALE GENOMIC DNA]</scope>
    <source>
        <strain evidence="16 18">197901</strain>
    </source>
</reference>
<comment type="catalytic activity">
    <reaction evidence="1">
        <text>Hydrolysis of (1-&gt;3)-beta-D-glucosidic linkages in (1-&gt;3)-beta-D-glucans.</text>
        <dbReference type="EC" id="3.2.1.39"/>
    </reaction>
</comment>
<evidence type="ECO:0000256" key="11">
    <source>
        <dbReference type="ARBA" id="ARBA00037649"/>
    </source>
</evidence>
<keyword evidence="7" id="KW-0325">Glycoprotein</keyword>
<evidence type="ECO:0000313" key="17">
    <source>
        <dbReference type="EMBL" id="RLO05755.1"/>
    </source>
</evidence>
<dbReference type="Proteomes" id="UP000266196">
    <property type="component" value="Unassembled WGS sequence"/>
</dbReference>
<keyword evidence="8" id="KW-0119">Carbohydrate metabolism</keyword>
<dbReference type="GO" id="GO:0000272">
    <property type="term" value="P:polysaccharide catabolic process"/>
    <property type="evidence" value="ECO:0007669"/>
    <property type="project" value="UniProtKB-KW"/>
</dbReference>
<evidence type="ECO:0000256" key="7">
    <source>
        <dbReference type="ARBA" id="ARBA00023180"/>
    </source>
</evidence>
<dbReference type="AlphaFoldDB" id="A0A397F7R9"/>
<dbReference type="GO" id="GO:0005886">
    <property type="term" value="C:plasma membrane"/>
    <property type="evidence" value="ECO:0007669"/>
    <property type="project" value="UniProtKB-SubCell"/>
</dbReference>
<evidence type="ECO:0000313" key="18">
    <source>
        <dbReference type="Proteomes" id="UP000266196"/>
    </source>
</evidence>
<evidence type="ECO:0000313" key="19">
    <source>
        <dbReference type="Proteomes" id="UP000275652"/>
    </source>
</evidence>
<evidence type="ECO:0000256" key="8">
    <source>
        <dbReference type="ARBA" id="ARBA00023277"/>
    </source>
</evidence>
<evidence type="ECO:0000313" key="16">
    <source>
        <dbReference type="EMBL" id="RHZ13671.1"/>
    </source>
</evidence>
<keyword evidence="9" id="KW-0961">Cell wall biogenesis/degradation</keyword>
<feature type="compositionally biased region" description="Low complexity" evidence="14">
    <location>
        <begin position="433"/>
        <end position="453"/>
    </location>
</feature>
<keyword evidence="4" id="KW-1003">Cell membrane</keyword>
<dbReference type="InterPro" id="IPR050732">
    <property type="entry name" value="Beta-glucan_modifiers"/>
</dbReference>
<feature type="compositionally biased region" description="Low complexity" evidence="14">
    <location>
        <begin position="461"/>
        <end position="471"/>
    </location>
</feature>